<reference evidence="10 11" key="1">
    <citation type="submission" date="2019-03" db="EMBL/GenBank/DDBJ databases">
        <title>Genomic Encyclopedia of Archaeal and Bacterial Type Strains, Phase II (KMG-II): from individual species to whole genera.</title>
        <authorList>
            <person name="Goeker M."/>
        </authorList>
    </citation>
    <scope>NUCLEOTIDE SEQUENCE [LARGE SCALE GENOMIC DNA]</scope>
    <source>
        <strain evidence="10 11">DSM 25687</strain>
    </source>
</reference>
<dbReference type="PANTHER" id="PTHR23504:SF15">
    <property type="entry name" value="MAJOR FACILITATOR SUPERFAMILY (MFS) PROFILE DOMAIN-CONTAINING PROTEIN"/>
    <property type="match status" value="1"/>
</dbReference>
<dbReference type="PROSITE" id="PS00216">
    <property type="entry name" value="SUGAR_TRANSPORT_1"/>
    <property type="match status" value="1"/>
</dbReference>
<protein>
    <submittedName>
        <fullName evidence="10">DHA1 family tetracycline resistance protein-like MFS transporter</fullName>
    </submittedName>
</protein>
<keyword evidence="7 8" id="KW-0472">Membrane</keyword>
<dbReference type="PANTHER" id="PTHR23504">
    <property type="entry name" value="MAJOR FACILITATOR SUPERFAMILY DOMAIN-CONTAINING PROTEIN 10"/>
    <property type="match status" value="1"/>
</dbReference>
<evidence type="ECO:0000256" key="5">
    <source>
        <dbReference type="ARBA" id="ARBA00022692"/>
    </source>
</evidence>
<dbReference type="PROSITE" id="PS50850">
    <property type="entry name" value="MFS"/>
    <property type="match status" value="1"/>
</dbReference>
<feature type="transmembrane region" description="Helical" evidence="8">
    <location>
        <begin position="12"/>
        <end position="31"/>
    </location>
</feature>
<dbReference type="InterPro" id="IPR001958">
    <property type="entry name" value="Tet-R_TetA/multi-R_MdtG-like"/>
</dbReference>
<dbReference type="SUPFAM" id="SSF103473">
    <property type="entry name" value="MFS general substrate transporter"/>
    <property type="match status" value="1"/>
</dbReference>
<feature type="transmembrane region" description="Helical" evidence="8">
    <location>
        <begin position="80"/>
        <end position="103"/>
    </location>
</feature>
<dbReference type="RefSeq" id="WP_133533321.1">
    <property type="nucleotide sequence ID" value="NZ_SNXR01000014.1"/>
</dbReference>
<comment type="subcellular location">
    <subcellularLocation>
        <location evidence="2">Membrane</location>
        <topology evidence="2">Multi-pass membrane protein</topology>
    </subcellularLocation>
</comment>
<evidence type="ECO:0000259" key="9">
    <source>
        <dbReference type="PROSITE" id="PS50850"/>
    </source>
</evidence>
<feature type="transmembrane region" description="Helical" evidence="8">
    <location>
        <begin position="51"/>
        <end position="68"/>
    </location>
</feature>
<dbReference type="InterPro" id="IPR020846">
    <property type="entry name" value="MFS_dom"/>
</dbReference>
<dbReference type="InterPro" id="IPR011701">
    <property type="entry name" value="MFS"/>
</dbReference>
<feature type="domain" description="Major facilitator superfamily (MFS) profile" evidence="9">
    <location>
        <begin position="9"/>
        <end position="403"/>
    </location>
</feature>
<feature type="transmembrane region" description="Helical" evidence="8">
    <location>
        <begin position="285"/>
        <end position="303"/>
    </location>
</feature>
<dbReference type="PRINTS" id="PR01035">
    <property type="entry name" value="TCRTETA"/>
</dbReference>
<dbReference type="GO" id="GO:0022857">
    <property type="term" value="F:transmembrane transporter activity"/>
    <property type="evidence" value="ECO:0007669"/>
    <property type="project" value="InterPro"/>
</dbReference>
<evidence type="ECO:0000313" key="11">
    <source>
        <dbReference type="Proteomes" id="UP000295260"/>
    </source>
</evidence>
<dbReference type="AlphaFoldDB" id="A0A4R6Q9I3"/>
<evidence type="ECO:0000256" key="6">
    <source>
        <dbReference type="ARBA" id="ARBA00022989"/>
    </source>
</evidence>
<organism evidence="10 11">
    <name type="scientific">Flavobacterium dankookense</name>
    <dbReference type="NCBI Taxonomy" id="706186"/>
    <lineage>
        <taxon>Bacteria</taxon>
        <taxon>Pseudomonadati</taxon>
        <taxon>Bacteroidota</taxon>
        <taxon>Flavobacteriia</taxon>
        <taxon>Flavobacteriales</taxon>
        <taxon>Flavobacteriaceae</taxon>
        <taxon>Flavobacterium</taxon>
    </lineage>
</organism>
<feature type="transmembrane region" description="Helical" evidence="8">
    <location>
        <begin position="342"/>
        <end position="361"/>
    </location>
</feature>
<evidence type="ECO:0000256" key="2">
    <source>
        <dbReference type="ARBA" id="ARBA00004141"/>
    </source>
</evidence>
<dbReference type="EMBL" id="SNXR01000014">
    <property type="protein sequence ID" value="TDP58830.1"/>
    <property type="molecule type" value="Genomic_DNA"/>
</dbReference>
<evidence type="ECO:0000256" key="1">
    <source>
        <dbReference type="ARBA" id="ARBA00003279"/>
    </source>
</evidence>
<evidence type="ECO:0000256" key="4">
    <source>
        <dbReference type="ARBA" id="ARBA00022448"/>
    </source>
</evidence>
<feature type="transmembrane region" description="Helical" evidence="8">
    <location>
        <begin position="381"/>
        <end position="400"/>
    </location>
</feature>
<evidence type="ECO:0000256" key="8">
    <source>
        <dbReference type="SAM" id="Phobius"/>
    </source>
</evidence>
<name>A0A4R6Q9I3_9FLAO</name>
<evidence type="ECO:0000256" key="7">
    <source>
        <dbReference type="ARBA" id="ARBA00023136"/>
    </source>
</evidence>
<comment type="caution">
    <text evidence="10">The sequence shown here is derived from an EMBL/GenBank/DDBJ whole genome shotgun (WGS) entry which is preliminary data.</text>
</comment>
<comment type="function">
    <text evidence="1">Resistance to tetracycline by an active tetracycline efflux. This is an energy-dependent process that decreases the accumulation of the antibiotic in whole cells. This protein functions as a metal-tetracycline/H(+) antiporter.</text>
</comment>
<feature type="transmembrane region" description="Helical" evidence="8">
    <location>
        <begin position="218"/>
        <end position="235"/>
    </location>
</feature>
<keyword evidence="4" id="KW-0813">Transport</keyword>
<gene>
    <name evidence="10" type="ORF">BC748_2070</name>
</gene>
<dbReference type="InterPro" id="IPR005829">
    <property type="entry name" value="Sugar_transporter_CS"/>
</dbReference>
<dbReference type="CDD" id="cd17388">
    <property type="entry name" value="MFS_TetA"/>
    <property type="match status" value="1"/>
</dbReference>
<proteinExistence type="inferred from homology"/>
<feature type="transmembrane region" description="Helical" evidence="8">
    <location>
        <begin position="109"/>
        <end position="126"/>
    </location>
</feature>
<sequence length="403" mass="44258">MKQNKKQAAIGFIFITMLIDITGWGIIIPVIPKLISELINGDVSEAAKYGGWLTFAYAFTQFIFAPLIGNLSDKYGRRPIILISLFAFALDYILLAFAPTILWLFVGRIIAGLTGASITTASAYIADVSTPENRAKNFGMIGAAFGLGFIIGPVIGGLLGQFGSRVPFYAAAVLCFLNFLYGYFILPESLSKKNRRAFEWKRANPIGAFLNLKKHPELLGLMLAIFLLYVGSHAVHSNWSFFTIYKFNWDEKMVGISLGAIGLLVGLVQGGLIRWTSPKLGNRKSIYFGLILYTLGMFLFAIASESWMMFAFLIPYCLGGISGPALQSVISEKVPANEQGEIQGTMASLMSASAIVGPPMMTNTFYFFTHKEAPFQFAGSPFVLGGFLMLLSTIIAYYSLRKR</sequence>
<evidence type="ECO:0000313" key="10">
    <source>
        <dbReference type="EMBL" id="TDP58830.1"/>
    </source>
</evidence>
<dbReference type="Gene3D" id="1.20.1250.20">
    <property type="entry name" value="MFS general substrate transporter like domains"/>
    <property type="match status" value="1"/>
</dbReference>
<feature type="transmembrane region" description="Helical" evidence="8">
    <location>
        <begin position="309"/>
        <end position="330"/>
    </location>
</feature>
<evidence type="ECO:0000256" key="3">
    <source>
        <dbReference type="ARBA" id="ARBA00007520"/>
    </source>
</evidence>
<dbReference type="OrthoDB" id="9793283at2"/>
<keyword evidence="5 8" id="KW-0812">Transmembrane</keyword>
<dbReference type="Pfam" id="PF07690">
    <property type="entry name" value="MFS_1"/>
    <property type="match status" value="1"/>
</dbReference>
<keyword evidence="6 8" id="KW-1133">Transmembrane helix</keyword>
<dbReference type="GO" id="GO:0016020">
    <property type="term" value="C:membrane"/>
    <property type="evidence" value="ECO:0007669"/>
    <property type="project" value="UniProtKB-SubCell"/>
</dbReference>
<dbReference type="Proteomes" id="UP000295260">
    <property type="component" value="Unassembled WGS sequence"/>
</dbReference>
<feature type="transmembrane region" description="Helical" evidence="8">
    <location>
        <begin position="166"/>
        <end position="186"/>
    </location>
</feature>
<dbReference type="InterPro" id="IPR036259">
    <property type="entry name" value="MFS_trans_sf"/>
</dbReference>
<keyword evidence="11" id="KW-1185">Reference proteome</keyword>
<accession>A0A4R6Q9I3</accession>
<feature type="transmembrane region" description="Helical" evidence="8">
    <location>
        <begin position="138"/>
        <end position="160"/>
    </location>
</feature>
<comment type="similarity">
    <text evidence="3">Belongs to the major facilitator superfamily. TCR/Tet family.</text>
</comment>
<feature type="transmembrane region" description="Helical" evidence="8">
    <location>
        <begin position="255"/>
        <end position="273"/>
    </location>
</feature>